<evidence type="ECO:0000259" key="3">
    <source>
        <dbReference type="PROSITE" id="PS50893"/>
    </source>
</evidence>
<dbReference type="SUPFAM" id="SSF52540">
    <property type="entry name" value="P-loop containing nucleoside triphosphate hydrolases"/>
    <property type="match status" value="1"/>
</dbReference>
<protein>
    <submittedName>
        <fullName evidence="4">ATP-binding cassette domain-containing protein</fullName>
    </submittedName>
</protein>
<accession>A0ABU3FI10</accession>
<dbReference type="PANTHER" id="PTHR24221">
    <property type="entry name" value="ATP-BINDING CASSETTE SUB-FAMILY B"/>
    <property type="match status" value="1"/>
</dbReference>
<dbReference type="InterPro" id="IPR003593">
    <property type="entry name" value="AAA+_ATPase"/>
</dbReference>
<keyword evidence="5" id="KW-1185">Reference proteome</keyword>
<feature type="domain" description="ABC transporter" evidence="3">
    <location>
        <begin position="15"/>
        <end position="249"/>
    </location>
</feature>
<evidence type="ECO:0000256" key="2">
    <source>
        <dbReference type="ARBA" id="ARBA00022840"/>
    </source>
</evidence>
<dbReference type="GO" id="GO:0005524">
    <property type="term" value="F:ATP binding"/>
    <property type="evidence" value="ECO:0007669"/>
    <property type="project" value="UniProtKB-KW"/>
</dbReference>
<reference evidence="4 5" key="1">
    <citation type="submission" date="2023-03" db="EMBL/GenBank/DDBJ databases">
        <authorList>
            <person name="Shen W."/>
            <person name="Cai J."/>
        </authorList>
    </citation>
    <scope>NUCLEOTIDE SEQUENCE [LARGE SCALE GENOMIC DNA]</scope>
    <source>
        <strain evidence="4 5">Y59</strain>
    </source>
</reference>
<evidence type="ECO:0000256" key="1">
    <source>
        <dbReference type="ARBA" id="ARBA00022741"/>
    </source>
</evidence>
<keyword evidence="2 4" id="KW-0067">ATP-binding</keyword>
<name>A0ABU3FI10_9ENTE</name>
<dbReference type="Proteomes" id="UP001269061">
    <property type="component" value="Unassembled WGS sequence"/>
</dbReference>
<dbReference type="Gene3D" id="3.40.50.300">
    <property type="entry name" value="P-loop containing nucleotide triphosphate hydrolases"/>
    <property type="match status" value="1"/>
</dbReference>
<gene>
    <name evidence="4" type="ORF">P7H46_07595</name>
</gene>
<dbReference type="PROSITE" id="PS00211">
    <property type="entry name" value="ABC_TRANSPORTER_1"/>
    <property type="match status" value="1"/>
</dbReference>
<dbReference type="SMART" id="SM00382">
    <property type="entry name" value="AAA"/>
    <property type="match status" value="1"/>
</dbReference>
<dbReference type="PANTHER" id="PTHR24221:SF397">
    <property type="entry name" value="ABC TRANSPORTER, ATP-BINDING TRANSMEMBRANE PROTEIN"/>
    <property type="match status" value="1"/>
</dbReference>
<dbReference type="InterPro" id="IPR027417">
    <property type="entry name" value="P-loop_NTPase"/>
</dbReference>
<evidence type="ECO:0000313" key="4">
    <source>
        <dbReference type="EMBL" id="MDT2770708.1"/>
    </source>
</evidence>
<organism evidence="4 5">
    <name type="scientific">Enterococcus pseudoavium</name>
    <dbReference type="NCBI Taxonomy" id="44007"/>
    <lineage>
        <taxon>Bacteria</taxon>
        <taxon>Bacillati</taxon>
        <taxon>Bacillota</taxon>
        <taxon>Bacilli</taxon>
        <taxon>Lactobacillales</taxon>
        <taxon>Enterococcaceae</taxon>
        <taxon>Enterococcus</taxon>
    </lineage>
</organism>
<dbReference type="RefSeq" id="WP_311815665.1">
    <property type="nucleotide sequence ID" value="NZ_JARQAV010000001.1"/>
</dbReference>
<comment type="caution">
    <text evidence="4">The sequence shown here is derived from an EMBL/GenBank/DDBJ whole genome shotgun (WGS) entry which is preliminary data.</text>
</comment>
<dbReference type="InterPro" id="IPR003439">
    <property type="entry name" value="ABC_transporter-like_ATP-bd"/>
</dbReference>
<keyword evidence="1" id="KW-0547">Nucleotide-binding</keyword>
<evidence type="ECO:0000313" key="5">
    <source>
        <dbReference type="Proteomes" id="UP001269061"/>
    </source>
</evidence>
<dbReference type="InterPro" id="IPR017871">
    <property type="entry name" value="ABC_transporter-like_CS"/>
</dbReference>
<sequence>MPYTKETFIGNDHEITFEHVSFSYENGVTVLDDLSFRVEDGKTTALVGPSGSGKSTVVSLISRFWDVGQGEIRMGNEKLRDIRPDALTEEITCVFQDVYLFNDTILNNIRMAKPNATMEEVTHACRLANCHEFIMQMENGYDTLVGEGGSTLSGGEKQRVSIARALLKDAPVVLLDESTSSLDVDNEKEINAALDHLMAEKTVVVIAHRLDTIINADQIIVLDEGRVREKGTHQELCRHNGWYAQMIKEQEIAKTWVIGESDVSLTTLEKAK</sequence>
<dbReference type="Pfam" id="PF00005">
    <property type="entry name" value="ABC_tran"/>
    <property type="match status" value="1"/>
</dbReference>
<dbReference type="PROSITE" id="PS50893">
    <property type="entry name" value="ABC_TRANSPORTER_2"/>
    <property type="match status" value="1"/>
</dbReference>
<dbReference type="InterPro" id="IPR039421">
    <property type="entry name" value="Type_1_exporter"/>
</dbReference>
<proteinExistence type="predicted"/>
<dbReference type="EMBL" id="JARQAZ010000005">
    <property type="protein sequence ID" value="MDT2770708.1"/>
    <property type="molecule type" value="Genomic_DNA"/>
</dbReference>